<organism evidence="3 4">
    <name type="scientific">Lactobacillus paragasseri</name>
    <dbReference type="NCBI Taxonomy" id="2107999"/>
    <lineage>
        <taxon>Bacteria</taxon>
        <taxon>Bacillati</taxon>
        <taxon>Bacillota</taxon>
        <taxon>Bacilli</taxon>
        <taxon>Lactobacillales</taxon>
        <taxon>Lactobacillaceae</taxon>
        <taxon>Lactobacillus</taxon>
    </lineage>
</organism>
<keyword evidence="1" id="KW-0238">DNA-binding</keyword>
<evidence type="ECO:0000256" key="1">
    <source>
        <dbReference type="ARBA" id="ARBA00023125"/>
    </source>
</evidence>
<reference evidence="3" key="1">
    <citation type="submission" date="2023-07" db="EMBL/GenBank/DDBJ databases">
        <title>Whole Genome Sequencing of Colonoscopy isolates.</title>
        <authorList>
            <person name="Surve S.V."/>
            <person name="Valls R.A."/>
            <person name="Barrak K.E."/>
            <person name="Gardner T.B."/>
            <person name="O'Toole G.A."/>
        </authorList>
    </citation>
    <scope>NUCLEOTIDE SEQUENCE</scope>
    <source>
        <strain evidence="3">GP0003</strain>
    </source>
</reference>
<sequence length="203" mass="23554">MNRLKQLRKEKNLTLDDIQKETSINRGTYNNYENGTTKPSDDTWQALADFFGVSVDWLKGYGYSREELAKLLSDGYDESFTYQHSRDLDNEIMSAIAKKTGNKVMQSLVVFQKEYGNLKKLVDYYAKAMNLKIPKNKSDRVKFFNSNFDLLFNMPETQRLLHATHSYTDTEVKETLLDALLNAMGGVYIAYKFDKDKPNDKHQ</sequence>
<dbReference type="Pfam" id="PF01381">
    <property type="entry name" value="HTH_3"/>
    <property type="match status" value="1"/>
</dbReference>
<comment type="caution">
    <text evidence="3">The sequence shown here is derived from an EMBL/GenBank/DDBJ whole genome shotgun (WGS) entry which is preliminary data.</text>
</comment>
<dbReference type="InterPro" id="IPR001387">
    <property type="entry name" value="Cro/C1-type_HTH"/>
</dbReference>
<feature type="domain" description="HTH cro/C1-type" evidence="2">
    <location>
        <begin position="4"/>
        <end position="58"/>
    </location>
</feature>
<accession>A0ABD5A2Y3</accession>
<evidence type="ECO:0000313" key="4">
    <source>
        <dbReference type="Proteomes" id="UP001169713"/>
    </source>
</evidence>
<evidence type="ECO:0000313" key="3">
    <source>
        <dbReference type="EMBL" id="MDO6362213.1"/>
    </source>
</evidence>
<dbReference type="SUPFAM" id="SSF47413">
    <property type="entry name" value="lambda repressor-like DNA-binding domains"/>
    <property type="match status" value="1"/>
</dbReference>
<dbReference type="GO" id="GO:0003677">
    <property type="term" value="F:DNA binding"/>
    <property type="evidence" value="ECO:0007669"/>
    <property type="project" value="UniProtKB-KW"/>
</dbReference>
<dbReference type="RefSeq" id="WP_262333626.1">
    <property type="nucleotide sequence ID" value="NZ_JANZQG010000004.1"/>
</dbReference>
<dbReference type="SMART" id="SM00530">
    <property type="entry name" value="HTH_XRE"/>
    <property type="match status" value="1"/>
</dbReference>
<dbReference type="PANTHER" id="PTHR46558:SF11">
    <property type="entry name" value="HTH-TYPE TRANSCRIPTIONAL REGULATOR XRE"/>
    <property type="match status" value="1"/>
</dbReference>
<dbReference type="PANTHER" id="PTHR46558">
    <property type="entry name" value="TRACRIPTIONAL REGULATORY PROTEIN-RELATED-RELATED"/>
    <property type="match status" value="1"/>
</dbReference>
<dbReference type="AlphaFoldDB" id="A0ABD5A2Y3"/>
<protein>
    <submittedName>
        <fullName evidence="3">Helix-turn-helix transcriptional regulator</fullName>
    </submittedName>
</protein>
<dbReference type="PROSITE" id="PS50943">
    <property type="entry name" value="HTH_CROC1"/>
    <property type="match status" value="1"/>
</dbReference>
<dbReference type="InterPro" id="IPR010982">
    <property type="entry name" value="Lambda_DNA-bd_dom_sf"/>
</dbReference>
<dbReference type="CDD" id="cd00093">
    <property type="entry name" value="HTH_XRE"/>
    <property type="match status" value="1"/>
</dbReference>
<dbReference type="Proteomes" id="UP001169713">
    <property type="component" value="Unassembled WGS sequence"/>
</dbReference>
<dbReference type="Gene3D" id="1.10.260.40">
    <property type="entry name" value="lambda repressor-like DNA-binding domains"/>
    <property type="match status" value="1"/>
</dbReference>
<proteinExistence type="predicted"/>
<name>A0ABD5A2Y3_9LACO</name>
<gene>
    <name evidence="3" type="ORF">Q4436_08760</name>
</gene>
<evidence type="ECO:0000259" key="2">
    <source>
        <dbReference type="PROSITE" id="PS50943"/>
    </source>
</evidence>
<dbReference type="EMBL" id="JAUONS010000008">
    <property type="protein sequence ID" value="MDO6362213.1"/>
    <property type="molecule type" value="Genomic_DNA"/>
</dbReference>